<dbReference type="RefSeq" id="WP_275311491.1">
    <property type="nucleotide sequence ID" value="NZ_CP095749.1"/>
</dbReference>
<reference evidence="1 2" key="1">
    <citation type="submission" date="2022-03" db="EMBL/GenBank/DDBJ databases">
        <title>Streptomyces yunnanensis P86,complete genome.</title>
        <authorList>
            <person name="Chen S."/>
            <person name="Zhang Q."/>
        </authorList>
    </citation>
    <scope>NUCLEOTIDE SEQUENCE [LARGE SCALE GENOMIC DNA]</scope>
    <source>
        <strain evidence="1 2">P86</strain>
    </source>
</reference>
<evidence type="ECO:0000313" key="1">
    <source>
        <dbReference type="EMBL" id="WEB45306.1"/>
    </source>
</evidence>
<dbReference type="Proteomes" id="UP001218629">
    <property type="component" value="Chromosome"/>
</dbReference>
<organism evidence="1 2">
    <name type="scientific">Streptomyces yunnanensis</name>
    <dbReference type="NCBI Taxonomy" id="156453"/>
    <lineage>
        <taxon>Bacteria</taxon>
        <taxon>Bacillati</taxon>
        <taxon>Actinomycetota</taxon>
        <taxon>Actinomycetes</taxon>
        <taxon>Kitasatosporales</taxon>
        <taxon>Streptomycetaceae</taxon>
        <taxon>Streptomyces</taxon>
    </lineage>
</organism>
<sequence>MSFLTKLSAVFVAGYMVRSMVRIRGDTAEGHVADRHILLRRVRACRLD</sequence>
<name>A0ABY8AMD1_9ACTN</name>
<evidence type="ECO:0000313" key="2">
    <source>
        <dbReference type="Proteomes" id="UP001218629"/>
    </source>
</evidence>
<dbReference type="EMBL" id="CP095749">
    <property type="protein sequence ID" value="WEB45306.1"/>
    <property type="molecule type" value="Genomic_DNA"/>
</dbReference>
<accession>A0ABY8AMD1</accession>
<gene>
    <name evidence="1" type="ORF">MOV08_42440</name>
</gene>
<keyword evidence="2" id="KW-1185">Reference proteome</keyword>
<proteinExistence type="predicted"/>
<protein>
    <submittedName>
        <fullName evidence="1">Uncharacterized protein</fullName>
    </submittedName>
</protein>